<dbReference type="Pfam" id="PF00535">
    <property type="entry name" value="Glycos_transf_2"/>
    <property type="match status" value="1"/>
</dbReference>
<dbReference type="InterPro" id="IPR001173">
    <property type="entry name" value="Glyco_trans_2-like"/>
</dbReference>
<dbReference type="OrthoDB" id="9771846at2"/>
<evidence type="ECO:0000313" key="3">
    <source>
        <dbReference type="Proteomes" id="UP000010433"/>
    </source>
</evidence>
<dbReference type="EMBL" id="AMEP01000041">
    <property type="protein sequence ID" value="EKY03137.1"/>
    <property type="molecule type" value="Genomic_DNA"/>
</dbReference>
<sequence>MKNKLSVVIVNYNVKFYLEQCLHSLSKALEGIASQVYVVDNNSHDDSIEYLKEKYPSVCFIASNHNYGFAHANNIALRKCDSEYVLLLNPDTFIGESVLHEMLTFMDKNEKAGGVGLQMLNAFGKKAMESRRGLPEPMVAFYKMCGLCARYPKSKRFGKYYMSYLSWDTPEQIEVISGACMLLRLDVLRRLNYLDEDFFMYGEDIDLSYRILKAGYENWYLPLKILHYKGESTQKSSFRYVHVFYQAMLIFFRKHYKHLAFWFSLPIKTAIYAKAFFSLVSIQGQMIRKMLGLELKRRITPKYLFIGDRKMIEKAKTIALEKGLEADYVVGDQTSLPTGHQVNLQNPNTSYVVVYDVHSFSYEKILEIFSLHPMKNVSLGTFNLDTNVVITYSDIIK</sequence>
<dbReference type="STRING" id="1127699.HMPREF9151_00480"/>
<evidence type="ECO:0000313" key="2">
    <source>
        <dbReference type="EMBL" id="EKY03137.1"/>
    </source>
</evidence>
<dbReference type="PANTHER" id="PTHR43179">
    <property type="entry name" value="RHAMNOSYLTRANSFERASE WBBL"/>
    <property type="match status" value="1"/>
</dbReference>
<dbReference type="PANTHER" id="PTHR43179:SF7">
    <property type="entry name" value="RHAMNOSYLTRANSFERASE WBBL"/>
    <property type="match status" value="1"/>
</dbReference>
<proteinExistence type="predicted"/>
<keyword evidence="2" id="KW-0808">Transferase</keyword>
<dbReference type="RefSeq" id="WP_009161651.1">
    <property type="nucleotide sequence ID" value="NZ_KB290974.1"/>
</dbReference>
<dbReference type="InterPro" id="IPR029044">
    <property type="entry name" value="Nucleotide-diphossugar_trans"/>
</dbReference>
<dbReference type="CDD" id="cd04186">
    <property type="entry name" value="GT_2_like_c"/>
    <property type="match status" value="1"/>
</dbReference>
<dbReference type="SUPFAM" id="SSF53448">
    <property type="entry name" value="Nucleotide-diphospho-sugar transferases"/>
    <property type="match status" value="1"/>
</dbReference>
<dbReference type="Proteomes" id="UP000010433">
    <property type="component" value="Unassembled WGS sequence"/>
</dbReference>
<gene>
    <name evidence="2" type="ORF">HMPREF9151_00480</name>
</gene>
<organism evidence="2 3">
    <name type="scientific">Hoylesella saccharolytica F0055</name>
    <dbReference type="NCBI Taxonomy" id="1127699"/>
    <lineage>
        <taxon>Bacteria</taxon>
        <taxon>Pseudomonadati</taxon>
        <taxon>Bacteroidota</taxon>
        <taxon>Bacteroidia</taxon>
        <taxon>Bacteroidales</taxon>
        <taxon>Prevotellaceae</taxon>
        <taxon>Hoylesella</taxon>
    </lineage>
</organism>
<protein>
    <submittedName>
        <fullName evidence="2">Glycosyltransferase, group 2 family protein</fullName>
    </submittedName>
</protein>
<accession>L1NIW0</accession>
<keyword evidence="3" id="KW-1185">Reference proteome</keyword>
<dbReference type="GO" id="GO:0016740">
    <property type="term" value="F:transferase activity"/>
    <property type="evidence" value="ECO:0007669"/>
    <property type="project" value="UniProtKB-KW"/>
</dbReference>
<name>L1NIW0_9BACT</name>
<evidence type="ECO:0000259" key="1">
    <source>
        <dbReference type="Pfam" id="PF00535"/>
    </source>
</evidence>
<dbReference type="AlphaFoldDB" id="L1NIW0"/>
<reference evidence="2 3" key="1">
    <citation type="submission" date="2012-05" db="EMBL/GenBank/DDBJ databases">
        <authorList>
            <person name="Weinstock G."/>
            <person name="Sodergren E."/>
            <person name="Lobos E.A."/>
            <person name="Fulton L."/>
            <person name="Fulton R."/>
            <person name="Courtney L."/>
            <person name="Fronick C."/>
            <person name="O'Laughlin M."/>
            <person name="Godfrey J."/>
            <person name="Wilson R.M."/>
            <person name="Miner T."/>
            <person name="Farmer C."/>
            <person name="Delehaunty K."/>
            <person name="Cordes M."/>
            <person name="Minx P."/>
            <person name="Tomlinson C."/>
            <person name="Chen J."/>
            <person name="Wollam A."/>
            <person name="Pepin K.H."/>
            <person name="Bhonagiri V."/>
            <person name="Zhang X."/>
            <person name="Suruliraj S."/>
            <person name="Warren W."/>
            <person name="Mitreva M."/>
            <person name="Mardis E.R."/>
            <person name="Wilson R.K."/>
        </authorList>
    </citation>
    <scope>NUCLEOTIDE SEQUENCE [LARGE SCALE GENOMIC DNA]</scope>
    <source>
        <strain evidence="2 3">F0055</strain>
    </source>
</reference>
<dbReference type="Gene3D" id="3.90.550.10">
    <property type="entry name" value="Spore Coat Polysaccharide Biosynthesis Protein SpsA, Chain A"/>
    <property type="match status" value="1"/>
</dbReference>
<comment type="caution">
    <text evidence="2">The sequence shown here is derived from an EMBL/GenBank/DDBJ whole genome shotgun (WGS) entry which is preliminary data.</text>
</comment>
<dbReference type="PATRIC" id="fig|1127699.3.peg.438"/>
<feature type="domain" description="Glycosyltransferase 2-like" evidence="1">
    <location>
        <begin position="6"/>
        <end position="119"/>
    </location>
</feature>
<dbReference type="HOGENOM" id="CLU_023845_0_1_10"/>